<organism evidence="2 3">
    <name type="scientific">Dichomitus squalens (strain LYAD-421)</name>
    <name type="common">Western red white-rot fungus</name>
    <dbReference type="NCBI Taxonomy" id="732165"/>
    <lineage>
        <taxon>Eukaryota</taxon>
        <taxon>Fungi</taxon>
        <taxon>Dikarya</taxon>
        <taxon>Basidiomycota</taxon>
        <taxon>Agaricomycotina</taxon>
        <taxon>Agaricomycetes</taxon>
        <taxon>Polyporales</taxon>
        <taxon>Polyporaceae</taxon>
        <taxon>Dichomitus</taxon>
    </lineage>
</organism>
<reference evidence="2 3" key="1">
    <citation type="journal article" date="2012" name="Science">
        <title>The Paleozoic origin of enzymatic lignin decomposition reconstructed from 31 fungal genomes.</title>
        <authorList>
            <person name="Floudas D."/>
            <person name="Binder M."/>
            <person name="Riley R."/>
            <person name="Barry K."/>
            <person name="Blanchette R.A."/>
            <person name="Henrissat B."/>
            <person name="Martinez A.T."/>
            <person name="Otillar R."/>
            <person name="Spatafora J.W."/>
            <person name="Yadav J.S."/>
            <person name="Aerts A."/>
            <person name="Benoit I."/>
            <person name="Boyd A."/>
            <person name="Carlson A."/>
            <person name="Copeland A."/>
            <person name="Coutinho P.M."/>
            <person name="de Vries R.P."/>
            <person name="Ferreira P."/>
            <person name="Findley K."/>
            <person name="Foster B."/>
            <person name="Gaskell J."/>
            <person name="Glotzer D."/>
            <person name="Gorecki P."/>
            <person name="Heitman J."/>
            <person name="Hesse C."/>
            <person name="Hori C."/>
            <person name="Igarashi K."/>
            <person name="Jurgens J.A."/>
            <person name="Kallen N."/>
            <person name="Kersten P."/>
            <person name="Kohler A."/>
            <person name="Kuees U."/>
            <person name="Kumar T.K.A."/>
            <person name="Kuo A."/>
            <person name="LaButti K."/>
            <person name="Larrondo L.F."/>
            <person name="Lindquist E."/>
            <person name="Ling A."/>
            <person name="Lombard V."/>
            <person name="Lucas S."/>
            <person name="Lundell T."/>
            <person name="Martin R."/>
            <person name="McLaughlin D.J."/>
            <person name="Morgenstern I."/>
            <person name="Morin E."/>
            <person name="Murat C."/>
            <person name="Nagy L.G."/>
            <person name="Nolan M."/>
            <person name="Ohm R.A."/>
            <person name="Patyshakuliyeva A."/>
            <person name="Rokas A."/>
            <person name="Ruiz-Duenas F.J."/>
            <person name="Sabat G."/>
            <person name="Salamov A."/>
            <person name="Samejima M."/>
            <person name="Schmutz J."/>
            <person name="Slot J.C."/>
            <person name="St John F."/>
            <person name="Stenlid J."/>
            <person name="Sun H."/>
            <person name="Sun S."/>
            <person name="Syed K."/>
            <person name="Tsang A."/>
            <person name="Wiebenga A."/>
            <person name="Young D."/>
            <person name="Pisabarro A."/>
            <person name="Eastwood D.C."/>
            <person name="Martin F."/>
            <person name="Cullen D."/>
            <person name="Grigoriev I.V."/>
            <person name="Hibbett D.S."/>
        </authorList>
    </citation>
    <scope>NUCLEOTIDE SEQUENCE [LARGE SCALE GENOMIC DNA]</scope>
    <source>
        <strain evidence="2 3">LYAD-421 SS1</strain>
    </source>
</reference>
<dbReference type="Proteomes" id="UP000053319">
    <property type="component" value="Unassembled WGS sequence"/>
</dbReference>
<dbReference type="AlphaFoldDB" id="R7SUS1"/>
<evidence type="ECO:0000313" key="2">
    <source>
        <dbReference type="EMBL" id="EJF58687.1"/>
    </source>
</evidence>
<dbReference type="GeneID" id="18839624"/>
<dbReference type="EMBL" id="JH719432">
    <property type="protein sequence ID" value="EJF58687.1"/>
    <property type="molecule type" value="Genomic_DNA"/>
</dbReference>
<dbReference type="KEGG" id="dsq:DICSQDRAFT_172696"/>
<dbReference type="RefSeq" id="XP_007368520.1">
    <property type="nucleotide sequence ID" value="XM_007368458.1"/>
</dbReference>
<evidence type="ECO:0000256" key="1">
    <source>
        <dbReference type="SAM" id="MobiDB-lite"/>
    </source>
</evidence>
<dbReference type="HOGENOM" id="CLU_1204733_0_0_1"/>
<evidence type="ECO:0000313" key="3">
    <source>
        <dbReference type="Proteomes" id="UP000053319"/>
    </source>
</evidence>
<feature type="region of interest" description="Disordered" evidence="1">
    <location>
        <begin position="1"/>
        <end position="20"/>
    </location>
</feature>
<name>R7SUS1_DICSQ</name>
<accession>R7SUS1</accession>
<protein>
    <recommendedName>
        <fullName evidence="4">F-box domain-containing protein</fullName>
    </recommendedName>
</protein>
<gene>
    <name evidence="2" type="ORF">DICSQDRAFT_172696</name>
</gene>
<sequence length="230" mass="25726">MSSLGDPANPIHPSQSVSSTACQSPALPWEVIERTIDHCFGDRASLRAFSLTCSQLRPRSLFVLFINVDIQSAKQLKAFYDAVQAQPHLQPVVKSLSFPWDEASPSLLLSILPGLRQITFNKISFVITDHDRLSQSPLPSGDQRVTSLRSLFIQNASFPLQSTFLHFLSAFPNVENVTCERLSLHQDPLPEGVPGGLTLNARKTISWSDEFSMCFRPLSEKWALNEDIRY</sequence>
<evidence type="ECO:0008006" key="4">
    <source>
        <dbReference type="Google" id="ProtNLM"/>
    </source>
</evidence>
<proteinExistence type="predicted"/>